<evidence type="ECO:0000256" key="6">
    <source>
        <dbReference type="ARBA" id="ARBA00022759"/>
    </source>
</evidence>
<dbReference type="Gene3D" id="3.40.1350.10">
    <property type="match status" value="1"/>
</dbReference>
<keyword evidence="16 20" id="KW-0539">Nucleus</keyword>
<protein>
    <recommendedName>
        <fullName evidence="20">Fanconi-associated nuclease</fullName>
        <ecNumber evidence="20">3.1.4.1</ecNumber>
    </recommendedName>
</protein>
<keyword evidence="11" id="KW-0269">Exonuclease</keyword>
<evidence type="ECO:0000313" key="24">
    <source>
        <dbReference type="Proteomes" id="UP000028990"/>
    </source>
</evidence>
<comment type="cofactor">
    <cofactor evidence="20">
        <name>Mg(2+)</name>
        <dbReference type="ChEBI" id="CHEBI:18420"/>
    </cofactor>
    <cofactor evidence="20">
        <name>Mn(2+)</name>
        <dbReference type="ChEBI" id="CHEBI:29035"/>
    </cofactor>
</comment>
<dbReference type="PANTHER" id="PTHR15749:SF4">
    <property type="entry name" value="FANCONI-ASSOCIATED NUCLEASE 1"/>
    <property type="match status" value="1"/>
</dbReference>
<keyword evidence="13" id="KW-0175">Coiled coil</keyword>
<feature type="region of interest" description="Disordered" evidence="21">
    <location>
        <begin position="102"/>
        <end position="194"/>
    </location>
</feature>
<dbReference type="eggNOG" id="KOG2143">
    <property type="taxonomic scope" value="Eukaryota"/>
</dbReference>
<evidence type="ECO:0000256" key="5">
    <source>
        <dbReference type="ARBA" id="ARBA00022723"/>
    </source>
</evidence>
<proteinExistence type="inferred from homology"/>
<comment type="subcellular location">
    <subcellularLocation>
        <location evidence="2 20">Nucleus</location>
    </subcellularLocation>
</comment>
<keyword evidence="6" id="KW-0255">Endonuclease</keyword>
<keyword evidence="24" id="KW-1185">Reference proteome</keyword>
<keyword evidence="4 20" id="KW-0540">Nuclease</keyword>
<dbReference type="Pfam" id="PF04006">
    <property type="entry name" value="Mpp10"/>
    <property type="match status" value="2"/>
</dbReference>
<dbReference type="SMART" id="SM00734">
    <property type="entry name" value="ZnF_Rad18"/>
    <property type="match status" value="1"/>
</dbReference>
<evidence type="ECO:0000256" key="10">
    <source>
        <dbReference type="ARBA" id="ARBA00022833"/>
    </source>
</evidence>
<sequence>MAPPVWRRRTLERCLKEISKATKQPERFLTIQDGLASNFTSLTKVLYDFNKIVENGSTPGSRLQKLVINNFDDEQIWQQLELQNEPVLQYFQDAVSATIKDEGISLLPENEEVENEEDGSEMEAEGQEDLEQDLEEEEMSDVGCGGPEGEERARNSSKVDLRESPVFSDEDSDLDFDIGKLEQQSKVQNTLPRKPREKSIVDDKFFKLSEMETFLETMEKEEQKEEDKDEEEEENIDFFEDIDSDEGGGLFENQKLKSVKSSRNLKYKDFFDPVESDEDISNVHDAFWCLRDEDNDFEESEDGKQHKEGSKRVTFALPDDEENTDTDVLNVKEDSDEIKSSFEKRQEKMNEKIASLEKELLEKKPWQLQGEVTAQKRPENSLLEETLHFDHAVRMAPVITEETTFQLEDIIKQRIRDQAWDDVVRKEKPKEDAFEYKKRLTLDHEKSKLSLAEIYEQEYIKLNQPVPEIKVVSNLPAITMEEVAPVSVSDAALLAPEEIKEKNKAGDLKTAAEKTATDKKRERRKKKYQKRLKIKEKEKRRKSLEKSNSHQSGKHSKAVASEKLKQMTKTGKASLLKLYGLDYAFYPNTVLIMPEGKSPDKKRPRRSLSASKTKNNACNSIISYFDNVPPAELACPICSKMVPRYDLNQHLDEVCANRDAIHVGPVQVGLINSNSSVVDFTSVASEDVTPETSSPPKTRLTPGQSDLAEVSVKQTSPYFKSDDATVCKNQEELRNHNVKVISLGSLSSKLSRKYIKAKKSLGKSEEFASRCPQSSISTAVRNLADNGSEIENEDENLSSSQKENIFTCDSLKEENTPECMVNRSKITETESQKATHECGKLALGPGLSGKAVIGFSPDVTLGKKFKSTSEDGLVKQENIKGVDDKDFEKRELCPCEEVEITIASEVKTRLSSSEARSTCTSDGSKWSDIQEFQEGDSDVKNKVVCSIPLDMGSSRDVPGDTAVTPLSHPYYLRSFLVVLKAVLENEDDRLLFDTEDKEVITKFYQLSASGQKLYVRLFQRKLTWIKVNKLEYEEIAPDLTPMIEELQHAGFVQTESELQELSEVLELLSAPELKALAKTFHLVNPSGQKQQLVDAFLRLARQRSVCTWGKSQPGIGAVILKRSLIISGDILIVTTGKHDAKSILAKALAGQSLRVCRGPRAVFSRILLLFSLTDSVEEEESACGGQGQLSTVFLVTLGRVKFPSYIVSRKTQIFQDREDLIRYAAAMHMLSDISTAMANGNWGEAKDLSDSAKREWNKLKNHPSLRYHEELPLFLRCFTVGWIYTRIWSRTVEILQRLHMYEAIRCIAEGLADPEVRTGHRLSLYQRAMRLRESPSCKKYKHLFRQLPEIAVEDIKHVTITGRLCPQHGMGKSMFVVEAGDTTTPTTVLCSVEELALDHYRRNGFDQGIHGEGSTFSTLCGLLLWDVIFMDGIPDVFRDAYQAAPLDLCTDSFFASRRPVLEARLQLIHSAPAESLRTWLAATWQAQEGRVSSLVSWDRFASLQQAQDLISCLGGPILSGVCRRLAADFRHCRGGLPDLVVWNSQSRHVKLVEVKGPNDRLSHKQMIWLDELRKLGAEVEVCHVVAVGAKSKGLS</sequence>
<feature type="compositionally biased region" description="Acidic residues" evidence="21">
    <location>
        <begin position="227"/>
        <end position="246"/>
    </location>
</feature>
<evidence type="ECO:0000256" key="11">
    <source>
        <dbReference type="ARBA" id="ARBA00022839"/>
    </source>
</evidence>
<feature type="compositionally biased region" description="Acidic residues" evidence="21">
    <location>
        <begin position="109"/>
        <end position="140"/>
    </location>
</feature>
<evidence type="ECO:0000256" key="21">
    <source>
        <dbReference type="SAM" id="MobiDB-lite"/>
    </source>
</evidence>
<feature type="region of interest" description="Disordered" evidence="21">
    <location>
        <begin position="297"/>
        <end position="325"/>
    </location>
</feature>
<gene>
    <name evidence="23" type="ORF">H920_11279</name>
</gene>
<dbReference type="CDD" id="cd22326">
    <property type="entry name" value="FAN1-like"/>
    <property type="match status" value="1"/>
</dbReference>
<dbReference type="GO" id="GO:0008409">
    <property type="term" value="F:5'-3' exonuclease activity"/>
    <property type="evidence" value="ECO:0007669"/>
    <property type="project" value="UniProtKB-ARBA"/>
</dbReference>
<dbReference type="GO" id="GO:0005732">
    <property type="term" value="C:sno(s)RNA-containing ribonucleoprotein complex"/>
    <property type="evidence" value="ECO:0007669"/>
    <property type="project" value="InterPro"/>
</dbReference>
<evidence type="ECO:0000313" key="23">
    <source>
        <dbReference type="EMBL" id="KFO27317.1"/>
    </source>
</evidence>
<dbReference type="EMBL" id="KN122934">
    <property type="protein sequence ID" value="KFO27317.1"/>
    <property type="molecule type" value="Genomic_DNA"/>
</dbReference>
<feature type="domain" description="UBZ4-type" evidence="22">
    <location>
        <begin position="632"/>
        <end position="660"/>
    </location>
</feature>
<dbReference type="GO" id="GO:0006364">
    <property type="term" value="P:rRNA processing"/>
    <property type="evidence" value="ECO:0007669"/>
    <property type="project" value="InterPro"/>
</dbReference>
<evidence type="ECO:0000256" key="4">
    <source>
        <dbReference type="ARBA" id="ARBA00022722"/>
    </source>
</evidence>
<evidence type="ECO:0000256" key="17">
    <source>
        <dbReference type="ARBA" id="ARBA00056226"/>
    </source>
</evidence>
<dbReference type="SMART" id="SM00990">
    <property type="entry name" value="VRR_NUC"/>
    <property type="match status" value="1"/>
</dbReference>
<dbReference type="PROSITE" id="PS51908">
    <property type="entry name" value="ZF_UBZ4"/>
    <property type="match status" value="1"/>
</dbReference>
<dbReference type="Proteomes" id="UP000028990">
    <property type="component" value="Unassembled WGS sequence"/>
</dbReference>
<keyword evidence="5 20" id="KW-0479">Metal-binding</keyword>
<evidence type="ECO:0000256" key="19">
    <source>
        <dbReference type="PROSITE-ProRule" id="PRU01256"/>
    </source>
</evidence>
<evidence type="ECO:0000256" key="13">
    <source>
        <dbReference type="ARBA" id="ARBA00023054"/>
    </source>
</evidence>
<dbReference type="GO" id="GO:0008270">
    <property type="term" value="F:zinc ion binding"/>
    <property type="evidence" value="ECO:0007669"/>
    <property type="project" value="UniProtKB-KW"/>
</dbReference>
<comment type="similarity">
    <text evidence="3 20">Belongs to the FAN1 family.</text>
</comment>
<feature type="compositionally biased region" description="Basic and acidic residues" evidence="21">
    <location>
        <begin position="149"/>
        <end position="163"/>
    </location>
</feature>
<dbReference type="InterPro" id="IPR012173">
    <property type="entry name" value="Mpp10"/>
</dbReference>
<comment type="function">
    <text evidence="17">Nuclease required for the repair of DNA interstrand cross-links (ICL) recruited at sites of DNA damage by monoubiquitinated FANCD2. Specifically involved in repair of ICL-induced DNA breaks by being required for efficient homologous recombination, probably in the resolution of homologous recombination intermediates. Not involved in DNA double-strand breaks resection. Acts as a 5'-3' exonuclease that anchors at a cut end of DNA and cleaves DNA successively at every third nucleotide, allowing to excise an ICL from one strand through flanking incisions. Probably keeps excising with 3'-flap annealing until it reaches and unhooks the ICL. Acts at sites that have a 5'-terminal phosphate anchor at a nick or a 1- or 2-nucleotide flap and is augmented by a 3' flap. Also has endonuclease activity toward 5'-flaps.</text>
</comment>
<feature type="region of interest" description="Disordered" evidence="21">
    <location>
        <begin position="685"/>
        <end position="705"/>
    </location>
</feature>
<evidence type="ECO:0000256" key="1">
    <source>
        <dbReference type="ARBA" id="ARBA00000983"/>
    </source>
</evidence>
<evidence type="ECO:0000256" key="9">
    <source>
        <dbReference type="ARBA" id="ARBA00022801"/>
    </source>
</evidence>
<feature type="region of interest" description="Disordered" evidence="21">
    <location>
        <begin position="217"/>
        <end position="250"/>
    </location>
</feature>
<dbReference type="PANTHER" id="PTHR15749">
    <property type="entry name" value="FANCONI-ASSOCIATED NUCLEASE 1"/>
    <property type="match status" value="1"/>
</dbReference>
<reference evidence="23 24" key="1">
    <citation type="submission" date="2013-11" db="EMBL/GenBank/DDBJ databases">
        <title>The Damaraland mole rat (Fukomys damarensis) genome and evolution of African mole rats.</title>
        <authorList>
            <person name="Gladyshev V.N."/>
            <person name="Fang X."/>
        </authorList>
    </citation>
    <scope>NUCLEOTIDE SEQUENCE [LARGE SCALE GENOMIC DNA]</scope>
    <source>
        <tissue evidence="23">Liver</tissue>
    </source>
</reference>
<dbReference type="InterPro" id="IPR049125">
    <property type="entry name" value="FAN1-like_WH"/>
</dbReference>
<dbReference type="EC" id="3.1.4.1" evidence="20"/>
<keyword evidence="12 20" id="KW-0460">Magnesium</keyword>
<keyword evidence="8 19" id="KW-0863">Zinc-finger</keyword>
<feature type="region of interest" description="Disordered" evidence="21">
    <location>
        <begin position="594"/>
        <end position="613"/>
    </location>
</feature>
<feature type="compositionally biased region" description="Basic and acidic residues" evidence="21">
    <location>
        <begin position="217"/>
        <end position="226"/>
    </location>
</feature>
<comment type="function">
    <text evidence="20">Nuclease required for the repair of DNA interstrand cross-links (ICL). Acts as a 5'-3' exonuclease that anchors at a cut end of DNA and cleaves DNA successively at every third nucleotide, allowing to excise an ICL from one strand through flanking incisions.</text>
</comment>
<dbReference type="GO" id="GO:0017108">
    <property type="term" value="F:5'-flap endonuclease activity"/>
    <property type="evidence" value="ECO:0007669"/>
    <property type="project" value="TreeGrafter"/>
</dbReference>
<dbReference type="FunFam" id="3.40.1350.10:FF:000004">
    <property type="entry name" value="Fanconi-associated nuclease"/>
    <property type="match status" value="1"/>
</dbReference>
<dbReference type="InterPro" id="IPR033315">
    <property type="entry name" value="Fan1-like"/>
</dbReference>
<feature type="compositionally biased region" description="Polar residues" evidence="21">
    <location>
        <begin position="182"/>
        <end position="191"/>
    </location>
</feature>
<dbReference type="InterPro" id="IPR011856">
    <property type="entry name" value="tRNA_endonuc-like_dom_sf"/>
</dbReference>
<evidence type="ECO:0000256" key="15">
    <source>
        <dbReference type="ARBA" id="ARBA00023211"/>
    </source>
</evidence>
<dbReference type="Pfam" id="PF21170">
    <property type="entry name" value="FAN1_TPR"/>
    <property type="match status" value="1"/>
</dbReference>
<evidence type="ECO:0000256" key="7">
    <source>
        <dbReference type="ARBA" id="ARBA00022763"/>
    </source>
</evidence>
<evidence type="ECO:0000256" key="2">
    <source>
        <dbReference type="ARBA" id="ARBA00004123"/>
    </source>
</evidence>
<evidence type="ECO:0000259" key="22">
    <source>
        <dbReference type="PROSITE" id="PS51908"/>
    </source>
</evidence>
<evidence type="ECO:0000256" key="12">
    <source>
        <dbReference type="ARBA" id="ARBA00022842"/>
    </source>
</evidence>
<dbReference type="InterPro" id="IPR006642">
    <property type="entry name" value="Rad18_UBZ4"/>
</dbReference>
<organism evidence="23 24">
    <name type="scientific">Fukomys damarensis</name>
    <name type="common">Damaraland mole rat</name>
    <name type="synonym">Cryptomys damarensis</name>
    <dbReference type="NCBI Taxonomy" id="885580"/>
    <lineage>
        <taxon>Eukaryota</taxon>
        <taxon>Metazoa</taxon>
        <taxon>Chordata</taxon>
        <taxon>Craniata</taxon>
        <taxon>Vertebrata</taxon>
        <taxon>Euteleostomi</taxon>
        <taxon>Mammalia</taxon>
        <taxon>Eutheria</taxon>
        <taxon>Euarchontoglires</taxon>
        <taxon>Glires</taxon>
        <taxon>Rodentia</taxon>
        <taxon>Hystricomorpha</taxon>
        <taxon>Bathyergidae</taxon>
        <taxon>Fukomys</taxon>
    </lineage>
</organism>
<evidence type="ECO:0000256" key="3">
    <source>
        <dbReference type="ARBA" id="ARBA00005533"/>
    </source>
</evidence>
<evidence type="ECO:0000256" key="14">
    <source>
        <dbReference type="ARBA" id="ARBA00023204"/>
    </source>
</evidence>
<dbReference type="Pfam" id="PF08774">
    <property type="entry name" value="VRR_NUC"/>
    <property type="match status" value="1"/>
</dbReference>
<dbReference type="STRING" id="885580.ENSFDAP00000015372"/>
<keyword evidence="14 19" id="KW-0234">DNA repair</keyword>
<dbReference type="Pfam" id="PF21169">
    <property type="entry name" value="Fan1_SAP"/>
    <property type="match status" value="1"/>
</dbReference>
<evidence type="ECO:0000256" key="8">
    <source>
        <dbReference type="ARBA" id="ARBA00022771"/>
    </source>
</evidence>
<dbReference type="InterPro" id="IPR014883">
    <property type="entry name" value="VRR_NUC"/>
</dbReference>
<accession>A0A091D8C1</accession>
<keyword evidence="7 19" id="KW-0227">DNA damage</keyword>
<dbReference type="GO" id="GO:0034457">
    <property type="term" value="C:Mpp10 complex"/>
    <property type="evidence" value="ECO:0007669"/>
    <property type="project" value="InterPro"/>
</dbReference>
<evidence type="ECO:0000256" key="20">
    <source>
        <dbReference type="RuleBase" id="RU365033"/>
    </source>
</evidence>
<feature type="compositionally biased region" description="Basic and acidic residues" evidence="21">
    <location>
        <begin position="504"/>
        <end position="520"/>
    </location>
</feature>
<evidence type="ECO:0000256" key="18">
    <source>
        <dbReference type="ARBA" id="ARBA00064222"/>
    </source>
</evidence>
<comment type="subunit">
    <text evidence="18">Interacts with FANCD2 (when monoubiquitinated). Interacts with FANCI, MLH1, MLH3 and PMS2.</text>
</comment>
<dbReference type="InterPro" id="IPR049138">
    <property type="entry name" value="Fan1_SAP_met"/>
</dbReference>
<comment type="catalytic activity">
    <reaction evidence="1 20">
        <text>Hydrolytically removes 5'-nucleotides successively from the 3'-hydroxy termini of 3'-hydroxy-terminated oligonucleotides.</text>
        <dbReference type="EC" id="3.1.4.1"/>
    </reaction>
</comment>
<dbReference type="GO" id="GO:0036297">
    <property type="term" value="P:interstrand cross-link repair"/>
    <property type="evidence" value="ECO:0007669"/>
    <property type="project" value="InterPro"/>
</dbReference>
<feature type="compositionally biased region" description="Basic residues" evidence="21">
    <location>
        <begin position="521"/>
        <end position="543"/>
    </location>
</feature>
<name>A0A091D8C1_FUKDA</name>
<dbReference type="Pfam" id="PF21315">
    <property type="entry name" value="FAN1_HTH"/>
    <property type="match status" value="1"/>
</dbReference>
<dbReference type="GO" id="GO:0004528">
    <property type="term" value="F:phosphodiesterase I activity"/>
    <property type="evidence" value="ECO:0007669"/>
    <property type="project" value="UniProtKB-EC"/>
</dbReference>
<dbReference type="GO" id="GO:0070336">
    <property type="term" value="F:flap-structured DNA binding"/>
    <property type="evidence" value="ECO:0007669"/>
    <property type="project" value="TreeGrafter"/>
</dbReference>
<dbReference type="InterPro" id="IPR049126">
    <property type="entry name" value="FAN1-like_TPR"/>
</dbReference>
<feature type="compositionally biased region" description="Polar residues" evidence="21">
    <location>
        <begin position="685"/>
        <end position="704"/>
    </location>
</feature>
<evidence type="ECO:0000256" key="16">
    <source>
        <dbReference type="ARBA" id="ARBA00023242"/>
    </source>
</evidence>
<keyword evidence="15 20" id="KW-0464">Manganese</keyword>
<dbReference type="InterPro" id="IPR049132">
    <property type="entry name" value="FAN1-like_euk"/>
</dbReference>
<feature type="compositionally biased region" description="Basic and acidic residues" evidence="21">
    <location>
        <begin position="302"/>
        <end position="311"/>
    </location>
</feature>
<keyword evidence="9 20" id="KW-0378">Hydrolase</keyword>
<keyword evidence="10" id="KW-0862">Zinc</keyword>
<dbReference type="Gene3D" id="3.30.160.60">
    <property type="entry name" value="Classic Zinc Finger"/>
    <property type="match status" value="1"/>
</dbReference>
<feature type="region of interest" description="Disordered" evidence="21">
    <location>
        <begin position="504"/>
        <end position="565"/>
    </location>
</feature>